<name>M3YSE7_MUSPF</name>
<dbReference type="EMBL" id="AEYP01001051">
    <property type="status" value="NOT_ANNOTATED_CDS"/>
    <property type="molecule type" value="Genomic_DNA"/>
</dbReference>
<dbReference type="EMBL" id="AEYP01001049">
    <property type="status" value="NOT_ANNOTATED_CDS"/>
    <property type="molecule type" value="Genomic_DNA"/>
</dbReference>
<feature type="compositionally biased region" description="Low complexity" evidence="1">
    <location>
        <begin position="114"/>
        <end position="130"/>
    </location>
</feature>
<dbReference type="Ensembl" id="ENSMPUT00000014485.1">
    <property type="protein sequence ID" value="ENSMPUP00000014257.1"/>
    <property type="gene ID" value="ENSMPUG00000014365.1"/>
</dbReference>
<dbReference type="EMBL" id="AEYP01001050">
    <property type="status" value="NOT_ANNOTATED_CDS"/>
    <property type="molecule type" value="Genomic_DNA"/>
</dbReference>
<accession>M3YSE7</accession>
<evidence type="ECO:0000313" key="2">
    <source>
        <dbReference type="Ensembl" id="ENSMPUP00000014257.1"/>
    </source>
</evidence>
<evidence type="ECO:0000256" key="1">
    <source>
        <dbReference type="SAM" id="MobiDB-lite"/>
    </source>
</evidence>
<feature type="region of interest" description="Disordered" evidence="1">
    <location>
        <begin position="35"/>
        <end position="171"/>
    </location>
</feature>
<reference evidence="2" key="1">
    <citation type="submission" date="2024-06" db="UniProtKB">
        <authorList>
            <consortium name="Ensembl"/>
        </authorList>
    </citation>
    <scope>IDENTIFICATION</scope>
</reference>
<feature type="compositionally biased region" description="Low complexity" evidence="1">
    <location>
        <begin position="45"/>
        <end position="61"/>
    </location>
</feature>
<dbReference type="InParanoid" id="M3YSE7"/>
<organism evidence="2">
    <name type="scientific">Mustela putorius furo</name>
    <name type="common">European domestic ferret</name>
    <name type="synonym">Mustela furo</name>
    <dbReference type="NCBI Taxonomy" id="9669"/>
    <lineage>
        <taxon>Eukaryota</taxon>
        <taxon>Metazoa</taxon>
        <taxon>Chordata</taxon>
        <taxon>Craniata</taxon>
        <taxon>Vertebrata</taxon>
        <taxon>Euteleostomi</taxon>
        <taxon>Mammalia</taxon>
        <taxon>Eutheria</taxon>
        <taxon>Laurasiatheria</taxon>
        <taxon>Carnivora</taxon>
        <taxon>Caniformia</taxon>
        <taxon>Musteloidea</taxon>
        <taxon>Mustelidae</taxon>
        <taxon>Mustelinae</taxon>
        <taxon>Mustela</taxon>
    </lineage>
</organism>
<proteinExistence type="predicted"/>
<dbReference type="AlphaFoldDB" id="M3YSE7"/>
<protein>
    <submittedName>
        <fullName evidence="2">Uncharacterized protein</fullName>
    </submittedName>
</protein>
<sequence length="171" mass="17247">LLSVCRGTPERALQKLSRELLSPSGLRAGKSCLAAFGTPRPAPTRPSAAAAAAANTGSARPGPAPPRPVPEAPRAPALHHTPANRTLTSPRGPALARGIQEAPALQSARLALFPTPHRTGPTHPTGGNRPATTPPLTACHPRAAPGPPENLGPSAALCGSRLQAEGPSNST</sequence>
<feature type="compositionally biased region" description="Pro residues" evidence="1">
    <location>
        <begin position="62"/>
        <end position="73"/>
    </location>
</feature>
<dbReference type="HOGENOM" id="CLU_1562389_0_0_1"/>